<name>A0A3R6ZUQ0_APHAT</name>
<proteinExistence type="predicted"/>
<comment type="caution">
    <text evidence="3">The sequence shown here is derived from an EMBL/GenBank/DDBJ whole genome shotgun (WGS) entry which is preliminary data.</text>
</comment>
<dbReference type="PANTHER" id="PTHR45786:SF74">
    <property type="entry name" value="ATP-DEPENDENT DNA HELICASE"/>
    <property type="match status" value="1"/>
</dbReference>
<feature type="non-terminal residue" evidence="3">
    <location>
        <position position="704"/>
    </location>
</feature>
<feature type="coiled-coil region" evidence="1">
    <location>
        <begin position="198"/>
        <end position="240"/>
    </location>
</feature>
<accession>A0A3R6ZUQ0</accession>
<evidence type="ECO:0000313" key="3">
    <source>
        <dbReference type="EMBL" id="RHY83386.1"/>
    </source>
</evidence>
<evidence type="ECO:0000313" key="4">
    <source>
        <dbReference type="EMBL" id="RHZ42434.1"/>
    </source>
</evidence>
<dbReference type="PANTHER" id="PTHR45786">
    <property type="entry name" value="DNA BINDING PROTEIN-LIKE"/>
    <property type="match status" value="1"/>
</dbReference>
<organism evidence="3 5">
    <name type="scientific">Aphanomyces astaci</name>
    <name type="common">Crayfish plague agent</name>
    <dbReference type="NCBI Taxonomy" id="112090"/>
    <lineage>
        <taxon>Eukaryota</taxon>
        <taxon>Sar</taxon>
        <taxon>Stramenopiles</taxon>
        <taxon>Oomycota</taxon>
        <taxon>Saprolegniomycetes</taxon>
        <taxon>Saprolegniales</taxon>
        <taxon>Verrucalvaceae</taxon>
        <taxon>Aphanomyces</taxon>
    </lineage>
</organism>
<dbReference type="VEuPathDB" id="FungiDB:H257_09895"/>
<dbReference type="VEuPathDB" id="FungiDB:H257_13453"/>
<protein>
    <recommendedName>
        <fullName evidence="6">Helitron helicase-like domain-containing protein</fullName>
    </recommendedName>
</protein>
<evidence type="ECO:0000313" key="5">
    <source>
        <dbReference type="Proteomes" id="UP000286510"/>
    </source>
</evidence>
<evidence type="ECO:0000256" key="1">
    <source>
        <dbReference type="SAM" id="Coils"/>
    </source>
</evidence>
<keyword evidence="1" id="KW-0175">Coiled coil</keyword>
<dbReference type="EMBL" id="QUTF01001029">
    <property type="protein sequence ID" value="RHZ42434.1"/>
    <property type="molecule type" value="Genomic_DNA"/>
</dbReference>
<sequence>MQGKNELKAKATGKPASVNSNVMEATPMEPNDMAQSGATMERIKVSTKGKAKSTTTASTKGKAKLKAPPRITATVQHLPTTAADGEQFLPDAWSEAQRELLQRIQLAYPSDLEDETKDDPDVANHLIQTYISMYGIGGIEPYSSRLVPSTQPTAGKELYQVRKRLASALDTGTTSAKRAKTQLVSNATYRGEDKESVLNRQRNRREQLRIAKAKLAVKAAKMKEARQRAKKTQMRSAEEEPHVEDFLMEFVPTEPPIIPEGPALGREEMAVLDVQLNPRPFQPLDDPEALQDDIDFVEGVLDDIGLDLTLEPYPFQPLEDPTVIHGEVQFIEDALQDIDLGEDPPFLPQNPVQDAIRPPRRNPVNYVGRQSYEVFEEGGHTRLQVPGKTKTCPHCRAKLTPHDYKNLPCCLKGKVKMDPYVFPDSPEMQAFKDLFRQRNFIEHIRQYNAQFNFTSIGTNEVKHSGSGPKTYCIQGQLTHNIGPLQPSLNRSGNLRQPSFAQIYMHTSEEQLQHRRNMFPAFSSRYTATIQRVMDLHNPLARTYATAKERLRRAEADGTSGGNLQIVLKAVGGAQARTHNLPTVAQLAVIMEGDGSEPTEGRHVVLQSLNSNRFTAIRETNPLHDALQFPLLFPMGGPGWEYTMTKTDGKSLSLRAFFNYWLQERDGDDFSDMLHRSSMLFKMYTTVGFVRVETNRLRYISQNGD</sequence>
<dbReference type="AlphaFoldDB" id="A0A3R6ZUQ0"/>
<evidence type="ECO:0000256" key="2">
    <source>
        <dbReference type="SAM" id="MobiDB-lite"/>
    </source>
</evidence>
<dbReference type="Proteomes" id="UP000286510">
    <property type="component" value="Unassembled WGS sequence"/>
</dbReference>
<dbReference type="EMBL" id="QUTF01025550">
    <property type="protein sequence ID" value="RHY83386.1"/>
    <property type="molecule type" value="Genomic_DNA"/>
</dbReference>
<gene>
    <name evidence="4" type="ORF">DYB26_006513</name>
    <name evidence="3" type="ORF">DYB26_008572</name>
</gene>
<feature type="region of interest" description="Disordered" evidence="2">
    <location>
        <begin position="1"/>
        <end position="68"/>
    </location>
</feature>
<reference evidence="3 5" key="1">
    <citation type="submission" date="2018-08" db="EMBL/GenBank/DDBJ databases">
        <title>Aphanomyces genome sequencing and annotation.</title>
        <authorList>
            <person name="Minardi D."/>
            <person name="Oidtmann B."/>
            <person name="Van Der Giezen M."/>
            <person name="Studholme D.J."/>
        </authorList>
    </citation>
    <scope>NUCLEOTIDE SEQUENCE [LARGE SCALE GENOMIC DNA]</scope>
    <source>
        <strain evidence="3 5">FDL457</strain>
    </source>
</reference>
<evidence type="ECO:0008006" key="6">
    <source>
        <dbReference type="Google" id="ProtNLM"/>
    </source>
</evidence>